<feature type="transmembrane region" description="Helical" evidence="2">
    <location>
        <begin position="9"/>
        <end position="28"/>
    </location>
</feature>
<organism evidence="5 6">
    <name type="scientific">Mycolicibacterium vanbaalenii (strain DSM 7251 / JCM 13017 / BCRC 16820 / KCTC 9966 / NRRL B-24157 / PYR-1)</name>
    <name type="common">Mycobacterium vanbaalenii</name>
    <dbReference type="NCBI Taxonomy" id="350058"/>
    <lineage>
        <taxon>Bacteria</taxon>
        <taxon>Bacillati</taxon>
        <taxon>Actinomycetota</taxon>
        <taxon>Actinomycetes</taxon>
        <taxon>Mycobacteriales</taxon>
        <taxon>Mycobacteriaceae</taxon>
        <taxon>Mycolicibacterium</taxon>
    </lineage>
</organism>
<keyword evidence="2" id="KW-1133">Transmembrane helix</keyword>
<evidence type="ECO:0000313" key="5">
    <source>
        <dbReference type="EMBL" id="ABM15173.1"/>
    </source>
</evidence>
<evidence type="ECO:0000259" key="4">
    <source>
        <dbReference type="Pfam" id="PF11887"/>
    </source>
</evidence>
<name>A1TDC3_MYCVP</name>
<evidence type="ECO:0000256" key="1">
    <source>
        <dbReference type="SAM" id="MobiDB-lite"/>
    </source>
</evidence>
<evidence type="ECO:0000259" key="3">
    <source>
        <dbReference type="Pfam" id="PF02470"/>
    </source>
</evidence>
<keyword evidence="6" id="KW-1185">Reference proteome</keyword>
<dbReference type="NCBIfam" id="TIGR00996">
    <property type="entry name" value="Mtu_fam_mce"/>
    <property type="match status" value="1"/>
</dbReference>
<dbReference type="eggNOG" id="COG1463">
    <property type="taxonomic scope" value="Bacteria"/>
</dbReference>
<dbReference type="GO" id="GO:0005576">
    <property type="term" value="C:extracellular region"/>
    <property type="evidence" value="ECO:0007669"/>
    <property type="project" value="TreeGrafter"/>
</dbReference>
<evidence type="ECO:0000313" key="6">
    <source>
        <dbReference type="Proteomes" id="UP000009159"/>
    </source>
</evidence>
<keyword evidence="2" id="KW-0812">Transmembrane</keyword>
<accession>A1TDC3</accession>
<proteinExistence type="predicted"/>
<feature type="region of interest" description="Disordered" evidence="1">
    <location>
        <begin position="337"/>
        <end position="430"/>
    </location>
</feature>
<dbReference type="HOGENOM" id="CLU_026704_2_1_11"/>
<dbReference type="RefSeq" id="WP_011781551.1">
    <property type="nucleotide sequence ID" value="NC_008726.1"/>
</dbReference>
<dbReference type="Pfam" id="PF11887">
    <property type="entry name" value="Mce4_CUP1"/>
    <property type="match status" value="1"/>
</dbReference>
<dbReference type="InterPro" id="IPR005693">
    <property type="entry name" value="Mce"/>
</dbReference>
<dbReference type="STRING" id="350058.Mvan_4397"/>
<dbReference type="EMBL" id="CP000511">
    <property type="protein sequence ID" value="ABM15173.1"/>
    <property type="molecule type" value="Genomic_DNA"/>
</dbReference>
<feature type="domain" description="Mce/MlaD" evidence="3">
    <location>
        <begin position="39"/>
        <end position="113"/>
    </location>
</feature>
<dbReference type="InterPro" id="IPR003399">
    <property type="entry name" value="Mce/MlaD"/>
</dbReference>
<reference evidence="5" key="1">
    <citation type="submission" date="2006-12" db="EMBL/GenBank/DDBJ databases">
        <title>Complete sequence of Mycobacterium vanbaalenii PYR-1.</title>
        <authorList>
            <consortium name="US DOE Joint Genome Institute"/>
            <person name="Copeland A."/>
            <person name="Lucas S."/>
            <person name="Lapidus A."/>
            <person name="Barry K."/>
            <person name="Detter J.C."/>
            <person name="Glavina del Rio T."/>
            <person name="Hammon N."/>
            <person name="Israni S."/>
            <person name="Dalin E."/>
            <person name="Tice H."/>
            <person name="Pitluck S."/>
            <person name="Singan V."/>
            <person name="Schmutz J."/>
            <person name="Larimer F."/>
            <person name="Land M."/>
            <person name="Hauser L."/>
            <person name="Kyrpides N."/>
            <person name="Anderson I.J."/>
            <person name="Miller C."/>
            <person name="Richardson P."/>
        </authorList>
    </citation>
    <scope>NUCLEOTIDE SEQUENCE [LARGE SCALE GENOMIC DNA]</scope>
    <source>
        <strain evidence="5">PYR-1</strain>
    </source>
</reference>
<dbReference type="PRINTS" id="PR01782">
    <property type="entry name" value="MCEVIRFACTOR"/>
</dbReference>
<dbReference type="InterPro" id="IPR024516">
    <property type="entry name" value="Mce_C"/>
</dbReference>
<dbReference type="AlphaFoldDB" id="A1TDC3"/>
<feature type="compositionally biased region" description="Pro residues" evidence="1">
    <location>
        <begin position="390"/>
        <end position="404"/>
    </location>
</feature>
<dbReference type="Proteomes" id="UP000009159">
    <property type="component" value="Chromosome"/>
</dbReference>
<evidence type="ECO:0000256" key="2">
    <source>
        <dbReference type="SAM" id="Phobius"/>
    </source>
</evidence>
<keyword evidence="2" id="KW-0472">Membrane</keyword>
<feature type="compositionally biased region" description="Pro residues" evidence="1">
    <location>
        <begin position="412"/>
        <end position="421"/>
    </location>
</feature>
<gene>
    <name evidence="5" type="ordered locus">Mvan_4397</name>
</gene>
<dbReference type="KEGG" id="mva:Mvan_4397"/>
<protein>
    <submittedName>
        <fullName evidence="5">Virulence factor Mce family protein</fullName>
    </submittedName>
</protein>
<dbReference type="PANTHER" id="PTHR33371:SF18">
    <property type="entry name" value="MCE-FAMILY PROTEIN MCE3C"/>
    <property type="match status" value="1"/>
</dbReference>
<dbReference type="InterPro" id="IPR052336">
    <property type="entry name" value="MlaD_Phospholipid_Transporter"/>
</dbReference>
<feature type="domain" description="Mammalian cell entry C-terminal" evidence="4">
    <location>
        <begin position="122"/>
        <end position="289"/>
    </location>
</feature>
<dbReference type="PANTHER" id="PTHR33371">
    <property type="entry name" value="INTERMEMBRANE PHOSPHOLIPID TRANSPORT SYSTEM BINDING PROTEIN MLAD-RELATED"/>
    <property type="match status" value="1"/>
</dbReference>
<sequence length="430" mass="45205">MKPLQERNLAVIGAIGVGVTAGVVLAALQYDKLPVFSGGERYSAYFTEASGLQPGADVQVAGHKVGKVSDINLDGGRVLVNFEIGENIAIGDRSEAAIKTNSLLGLKVLEVTPRGADSLAQPIPIDRTTPAYQLPDALGDLSSTISNLNTTSLNDSLATLAAEFADTPDDLKNAVEGVMRFSATLNSRDQQLRDLLANARSASTVLADRTDQVVTLIEHSAALLAQLRVEREALDDISGNISDLTEQLSALIDEHRTSLRPALEKLSGVMALIDNRRDKVQESLKLLHPFMLSLGESVSAGPFFKPYITNLLPGQFIQPFIEAAFSDLGLDPNVLLPSQLSDPQTGQPATPALPVPYPRTGQAGDPHLTLPDAITGNPGDQRYPYREPRPAPSPGGPPPGPPAGTTPAGSAPAPPQSPEPGSPIETGGPT</sequence>
<dbReference type="Pfam" id="PF02470">
    <property type="entry name" value="MlaD"/>
    <property type="match status" value="1"/>
</dbReference>
<feature type="compositionally biased region" description="Polar residues" evidence="1">
    <location>
        <begin position="337"/>
        <end position="348"/>
    </location>
</feature>